<dbReference type="EMBL" id="JANPWB010000003">
    <property type="protein sequence ID" value="KAJ1200216.1"/>
    <property type="molecule type" value="Genomic_DNA"/>
</dbReference>
<sequence length="270" mass="28719">MVMYAGGEGQGPSKEGYMACLCQGRRADPGGLRQVEHPLSQMVGGPETLGTEEAQLGMASQQGRGARQTLTPLMTRILVVACPELDGPLRASQQPQRGSRAHVVRVKEPAPGSLKGKEPATAARKSKERAQDAARKTKEPAPAAAKKVKEPAPAARKTKEPAQASRKSKEPTPAGRKSKEHGAGTVTKPHHQPWLCSRPRMQGMGRCLPPPAAAPPPPVGNRPRLQVMGRSLPTPAAPPPPMSSRHRRWTVCNPASMGCSAACPLQIQWV</sequence>
<feature type="region of interest" description="Disordered" evidence="1">
    <location>
        <begin position="89"/>
        <end position="245"/>
    </location>
</feature>
<feature type="compositionally biased region" description="Basic and acidic residues" evidence="1">
    <location>
        <begin position="128"/>
        <end position="139"/>
    </location>
</feature>
<name>A0AAV7VIN6_PLEWA</name>
<dbReference type="AlphaFoldDB" id="A0AAV7VIN6"/>
<proteinExistence type="predicted"/>
<feature type="compositionally biased region" description="Low complexity" evidence="1">
    <location>
        <begin position="140"/>
        <end position="155"/>
    </location>
</feature>
<evidence type="ECO:0000256" key="1">
    <source>
        <dbReference type="SAM" id="MobiDB-lite"/>
    </source>
</evidence>
<protein>
    <submittedName>
        <fullName evidence="2">Uncharacterized protein</fullName>
    </submittedName>
</protein>
<evidence type="ECO:0000313" key="3">
    <source>
        <dbReference type="Proteomes" id="UP001066276"/>
    </source>
</evidence>
<organism evidence="2 3">
    <name type="scientific">Pleurodeles waltl</name>
    <name type="common">Iberian ribbed newt</name>
    <dbReference type="NCBI Taxonomy" id="8319"/>
    <lineage>
        <taxon>Eukaryota</taxon>
        <taxon>Metazoa</taxon>
        <taxon>Chordata</taxon>
        <taxon>Craniata</taxon>
        <taxon>Vertebrata</taxon>
        <taxon>Euteleostomi</taxon>
        <taxon>Amphibia</taxon>
        <taxon>Batrachia</taxon>
        <taxon>Caudata</taxon>
        <taxon>Salamandroidea</taxon>
        <taxon>Salamandridae</taxon>
        <taxon>Pleurodelinae</taxon>
        <taxon>Pleurodeles</taxon>
    </lineage>
</organism>
<evidence type="ECO:0000313" key="2">
    <source>
        <dbReference type="EMBL" id="KAJ1200216.1"/>
    </source>
</evidence>
<keyword evidence="3" id="KW-1185">Reference proteome</keyword>
<feature type="compositionally biased region" description="Pro residues" evidence="1">
    <location>
        <begin position="208"/>
        <end position="220"/>
    </location>
</feature>
<comment type="caution">
    <text evidence="2">The sequence shown here is derived from an EMBL/GenBank/DDBJ whole genome shotgun (WGS) entry which is preliminary data.</text>
</comment>
<dbReference type="Proteomes" id="UP001066276">
    <property type="component" value="Chromosome 2_1"/>
</dbReference>
<accession>A0AAV7VIN6</accession>
<reference evidence="2" key="1">
    <citation type="journal article" date="2022" name="bioRxiv">
        <title>Sequencing and chromosome-scale assembly of the giantPleurodeles waltlgenome.</title>
        <authorList>
            <person name="Brown T."/>
            <person name="Elewa A."/>
            <person name="Iarovenko S."/>
            <person name="Subramanian E."/>
            <person name="Araus A.J."/>
            <person name="Petzold A."/>
            <person name="Susuki M."/>
            <person name="Suzuki K.-i.T."/>
            <person name="Hayashi T."/>
            <person name="Toyoda A."/>
            <person name="Oliveira C."/>
            <person name="Osipova E."/>
            <person name="Leigh N.D."/>
            <person name="Simon A."/>
            <person name="Yun M.H."/>
        </authorList>
    </citation>
    <scope>NUCLEOTIDE SEQUENCE</scope>
    <source>
        <strain evidence="2">20211129_DDA</strain>
        <tissue evidence="2">Liver</tissue>
    </source>
</reference>
<gene>
    <name evidence="2" type="ORF">NDU88_004042</name>
</gene>